<evidence type="ECO:0000313" key="4">
    <source>
        <dbReference type="Proteomes" id="UP000317378"/>
    </source>
</evidence>
<accession>A0A505DK69</accession>
<gene>
    <name evidence="3" type="ORF">FGD71_032330</name>
</gene>
<evidence type="ECO:0000313" key="3">
    <source>
        <dbReference type="EMBL" id="TPQ18211.1"/>
    </source>
</evidence>
<dbReference type="EMBL" id="VCHX02000179">
    <property type="protein sequence ID" value="TPQ18211.1"/>
    <property type="molecule type" value="Genomic_DNA"/>
</dbReference>
<comment type="similarity">
    <text evidence="1">Belongs to the bacterial solute-binding protein 1 family.</text>
</comment>
<dbReference type="AlphaFoldDB" id="A0A505DK69"/>
<dbReference type="InterPro" id="IPR050490">
    <property type="entry name" value="Bact_solute-bd_prot1"/>
</dbReference>
<dbReference type="Pfam" id="PF01547">
    <property type="entry name" value="SBP_bac_1"/>
    <property type="match status" value="1"/>
</dbReference>
<dbReference type="OrthoDB" id="3507433at2"/>
<reference evidence="3 4" key="1">
    <citation type="submission" date="2019-06" db="EMBL/GenBank/DDBJ databases">
        <title>Streptomyces sporangiiformans sp. nov., a novel actinomycete isolated from soil in Mount Song.</title>
        <authorList>
            <person name="Han L."/>
        </authorList>
    </citation>
    <scope>NUCLEOTIDE SEQUENCE [LARGE SCALE GENOMIC DNA]</scope>
    <source>
        <strain evidence="3 4">NEAU-SSA 1</strain>
    </source>
</reference>
<evidence type="ECO:0000256" key="1">
    <source>
        <dbReference type="ARBA" id="ARBA00008520"/>
    </source>
</evidence>
<dbReference type="PANTHER" id="PTHR43649">
    <property type="entry name" value="ARABINOSE-BINDING PROTEIN-RELATED"/>
    <property type="match status" value="1"/>
</dbReference>
<keyword evidence="2" id="KW-0813">Transport</keyword>
<proteinExistence type="inferred from homology"/>
<protein>
    <submittedName>
        <fullName evidence="3">Extracellular solute-binding protein</fullName>
    </submittedName>
</protein>
<sequence length="451" mass="47598">MNGRAAALTAVAVLMIGAAGCGSSDKDASSNPAATGAKDASTLNLPRLDGQDLQVAGVWTGAEQKNFLKVLARFDKLTGAKTTFVPTGDNVSTFVGSKIQGGSPPDVALLPQPGVLQQFAKAGWLKPLQPAVTKELDQNYSQAWRDLGTYKDKQYGVFFKVTNKSLFWYNTAAWEQAGLTTTPTTWEQLLKDAQTLADSGTPPFSIGGADGWLVTDWFENIYLSQAGPAMYDKLTKHQIKWTDPSVTKALTTLGQIFGRPDLMAGGTRGALQTDFPTSVGQVFAKPPKAALVYEGEFIATNITQETTAEVGTDAKVFPFPAVDGGKAPVLSSGDVAVALKDGEGARALMRFLASPEAGGIAVQQGGFLSPNKAVAFSNYRDDTVRGIAKNLIKAGDNIRFDMSDQAPAAFGGTKGQGEWKDLQDFLAKPSDVAGAQKQLEADAAKAFAKAG</sequence>
<dbReference type="Proteomes" id="UP000317378">
    <property type="component" value="Unassembled WGS sequence"/>
</dbReference>
<dbReference type="Gene3D" id="3.40.190.10">
    <property type="entry name" value="Periplasmic binding protein-like II"/>
    <property type="match status" value="2"/>
</dbReference>
<name>A0A505DK69_9ACTN</name>
<dbReference type="InterPro" id="IPR006059">
    <property type="entry name" value="SBP"/>
</dbReference>
<keyword evidence="4" id="KW-1185">Reference proteome</keyword>
<dbReference type="PROSITE" id="PS51257">
    <property type="entry name" value="PROKAR_LIPOPROTEIN"/>
    <property type="match status" value="1"/>
</dbReference>
<dbReference type="SUPFAM" id="SSF53850">
    <property type="entry name" value="Periplasmic binding protein-like II"/>
    <property type="match status" value="1"/>
</dbReference>
<comment type="caution">
    <text evidence="3">The sequence shown here is derived from an EMBL/GenBank/DDBJ whole genome shotgun (WGS) entry which is preliminary data.</text>
</comment>
<dbReference type="PANTHER" id="PTHR43649:SF29">
    <property type="entry name" value="OSMOPROTECTIVE COMPOUNDS-BINDING PROTEIN GGTB"/>
    <property type="match status" value="1"/>
</dbReference>
<dbReference type="RefSeq" id="WP_119104108.1">
    <property type="nucleotide sequence ID" value="NZ_QXMJ01000179.1"/>
</dbReference>
<organism evidence="3 4">
    <name type="scientific">Streptomyces sporangiiformans</name>
    <dbReference type="NCBI Taxonomy" id="2315329"/>
    <lineage>
        <taxon>Bacteria</taxon>
        <taxon>Bacillati</taxon>
        <taxon>Actinomycetota</taxon>
        <taxon>Actinomycetes</taxon>
        <taxon>Kitasatosporales</taxon>
        <taxon>Streptomycetaceae</taxon>
        <taxon>Streptomyces</taxon>
    </lineage>
</organism>
<evidence type="ECO:0000256" key="2">
    <source>
        <dbReference type="ARBA" id="ARBA00022448"/>
    </source>
</evidence>